<dbReference type="Proteomes" id="UP000095282">
    <property type="component" value="Unplaced"/>
</dbReference>
<protein>
    <submittedName>
        <fullName evidence="2">C2H2-type domain-containing protein</fullName>
    </submittedName>
</protein>
<name>A0A1I7TT83_9PELO</name>
<reference evidence="2" key="1">
    <citation type="submission" date="2016-11" db="UniProtKB">
        <authorList>
            <consortium name="WormBaseParasite"/>
        </authorList>
    </citation>
    <scope>IDENTIFICATION</scope>
</reference>
<dbReference type="WBParaSite" id="Csp11.Scaffold629.g11542.t1">
    <property type="protein sequence ID" value="Csp11.Scaffold629.g11542.t1"/>
    <property type="gene ID" value="Csp11.Scaffold629.g11542"/>
</dbReference>
<sequence>MMIPYEYPEESLLFPPPPPVSVEKEGRTTRREKNIDCAICVFSTLSPRLFISQHIHSHPFGDGLFKTPCV</sequence>
<accession>A0A1I7TT83</accession>
<proteinExistence type="predicted"/>
<evidence type="ECO:0000313" key="2">
    <source>
        <dbReference type="WBParaSite" id="Csp11.Scaffold629.g11542.t1"/>
    </source>
</evidence>
<keyword evidence="1" id="KW-1185">Reference proteome</keyword>
<organism evidence="1 2">
    <name type="scientific">Caenorhabditis tropicalis</name>
    <dbReference type="NCBI Taxonomy" id="1561998"/>
    <lineage>
        <taxon>Eukaryota</taxon>
        <taxon>Metazoa</taxon>
        <taxon>Ecdysozoa</taxon>
        <taxon>Nematoda</taxon>
        <taxon>Chromadorea</taxon>
        <taxon>Rhabditida</taxon>
        <taxon>Rhabditina</taxon>
        <taxon>Rhabditomorpha</taxon>
        <taxon>Rhabditoidea</taxon>
        <taxon>Rhabditidae</taxon>
        <taxon>Peloderinae</taxon>
        <taxon>Caenorhabditis</taxon>
    </lineage>
</organism>
<evidence type="ECO:0000313" key="1">
    <source>
        <dbReference type="Proteomes" id="UP000095282"/>
    </source>
</evidence>
<dbReference type="AlphaFoldDB" id="A0A1I7TT83"/>